<dbReference type="EC" id="4.1.1.65" evidence="12"/>
<feature type="topological domain" description="Mitochondrial matrix" evidence="12">
    <location>
        <begin position="1"/>
        <end position="113"/>
    </location>
</feature>
<dbReference type="InterPro" id="IPR033177">
    <property type="entry name" value="PSD-B"/>
</dbReference>
<evidence type="ECO:0000256" key="8">
    <source>
        <dbReference type="ARBA" id="ARBA00023209"/>
    </source>
</evidence>
<evidence type="ECO:0000256" key="6">
    <source>
        <dbReference type="ARBA" id="ARBA00023098"/>
    </source>
</evidence>
<accession>A0A9P8NY15</accession>
<evidence type="ECO:0000256" key="9">
    <source>
        <dbReference type="ARBA" id="ARBA00023239"/>
    </source>
</evidence>
<feature type="active site" description="Charge relay system; for autoendoproteolytic cleavage activity" evidence="12">
    <location>
        <position position="492"/>
    </location>
</feature>
<feature type="modified residue" description="Pyruvic acid (Ser); by autocatalysis" evidence="12">
    <location>
        <position position="492"/>
    </location>
</feature>
<comment type="catalytic activity">
    <reaction evidence="12">
        <text>a 1,2-diacyl-sn-glycero-3-phospho-L-serine + H(+) = a 1,2-diacyl-sn-glycero-3-phosphoethanolamine + CO2</text>
        <dbReference type="Rhea" id="RHEA:20828"/>
        <dbReference type="ChEBI" id="CHEBI:15378"/>
        <dbReference type="ChEBI" id="CHEBI:16526"/>
        <dbReference type="ChEBI" id="CHEBI:57262"/>
        <dbReference type="ChEBI" id="CHEBI:64612"/>
        <dbReference type="EC" id="4.1.1.65"/>
    </reaction>
</comment>
<evidence type="ECO:0000256" key="3">
    <source>
        <dbReference type="ARBA" id="ARBA00022692"/>
    </source>
</evidence>
<sequence length="525" mass="59516">MFLNSRTSIQACTSLNKPLTRASTNASINQQRAYYYAFPKIPRPKRNILYYKATSISIVASFKQPLIKSIGNRYGLPVRKNFIASTKKLFGKRQYGTKAVSSKKSRRVPFRSWFTLTTISVIFFGVVARYSFDEDVGEGGDEDKKAHDIGSWPLYIYSRLPLNSLSRLWGQVNNIELPIWMREPGFRFYSALFGVNLEEMQDPDFKHYKNLGEFFSRSIKPEARPIDNTALLCSPCDGKVLKFGAVGDDGGIEQVKGITYKVGSLLGTRNSPRLAAPQHEIQLDKSARESEFIDLHGGEKTLNYQHEGDQSLSHPSTSDILTVTKSLLGPSSHKHGSELYYAVIYLAPGDYHRFHSPVEWVATLRRHFVGELYSVAPYFQRTLQNLFILNERVAVLGYWKYGFFSMTPVGATNVGSIKLNFDTHLATNEAYEHELYSKSELREAIREKDSVQEKKKPKKNTCYEATYAKASSLLHGIPLFRGEEMGTFKLGSTIVLVFEAPSDFRFTLKENQTVRMGQCIGKLEE</sequence>
<evidence type="ECO:0000256" key="11">
    <source>
        <dbReference type="ARBA" id="ARBA00023317"/>
    </source>
</evidence>
<name>A0A9P8NY15_9ASCO</name>
<comment type="subcellular location">
    <molecule>Phosphatidylserine decarboxylase 1 beta chain</molecule>
    <subcellularLocation>
        <location evidence="12">Mitochondrion inner membrane</location>
        <topology evidence="12">Single-pass membrane protein</topology>
        <orientation evidence="12">Intermembrane side</orientation>
    </subcellularLocation>
</comment>
<comment type="function">
    <text evidence="12">Catalyzes the formation of phosphatidylethanolamine (PtdEtn) from phosphatidylserine (PtdSer). Plays a central role in phospholipid metabolism and in the interorganelle trafficking of phosphatidylserine.</text>
</comment>
<dbReference type="GO" id="GO:0016540">
    <property type="term" value="P:protein autoprocessing"/>
    <property type="evidence" value="ECO:0007669"/>
    <property type="project" value="UniProtKB-UniRule"/>
</dbReference>
<dbReference type="GO" id="GO:0004609">
    <property type="term" value="F:phosphatidylserine decarboxylase activity"/>
    <property type="evidence" value="ECO:0007669"/>
    <property type="project" value="UniProtKB-UniRule"/>
</dbReference>
<reference evidence="13" key="1">
    <citation type="journal article" date="2021" name="Open Biol.">
        <title>Shared evolutionary footprints suggest mitochondrial oxidative damage underlies multiple complex I losses in fungi.</title>
        <authorList>
            <person name="Schikora-Tamarit M.A."/>
            <person name="Marcet-Houben M."/>
            <person name="Nosek J."/>
            <person name="Gabaldon T."/>
        </authorList>
    </citation>
    <scope>NUCLEOTIDE SEQUENCE</scope>
    <source>
        <strain evidence="13">CBS6075</strain>
    </source>
</reference>
<feature type="site" description="Cleavage (non-hydrolytic); by autocatalysis" evidence="12">
    <location>
        <begin position="491"/>
        <end position="492"/>
    </location>
</feature>
<dbReference type="InterPro" id="IPR003817">
    <property type="entry name" value="PS_Dcarbxylase"/>
</dbReference>
<evidence type="ECO:0000256" key="10">
    <source>
        <dbReference type="ARBA" id="ARBA00023264"/>
    </source>
</evidence>
<feature type="active site" description="Schiff-base intermediate with substrate; via pyruvic acid; for decarboxylase activity" evidence="12">
    <location>
        <position position="492"/>
    </location>
</feature>
<comment type="pathway">
    <text evidence="1">Lipid metabolism.</text>
</comment>
<feature type="active site" description="Charge relay system; for autoendoproteolytic cleavage activity" evidence="12">
    <location>
        <position position="237"/>
    </location>
</feature>
<dbReference type="NCBIfam" id="TIGR00163">
    <property type="entry name" value="PS_decarb"/>
    <property type="match status" value="1"/>
</dbReference>
<dbReference type="AlphaFoldDB" id="A0A9P8NY15"/>
<dbReference type="PANTHER" id="PTHR10067">
    <property type="entry name" value="PHOSPHATIDYLSERINE DECARBOXYLASE"/>
    <property type="match status" value="1"/>
</dbReference>
<keyword evidence="10 12" id="KW-1208">Phospholipid metabolism</keyword>
<comment type="cofactor">
    <cofactor evidence="12">
        <name>pyruvate</name>
        <dbReference type="ChEBI" id="CHEBI:15361"/>
    </cofactor>
    <text evidence="12">Binds 1 pyruvoyl group covalently per subunit.</text>
</comment>
<keyword evidence="3 12" id="KW-0812">Transmembrane</keyword>
<dbReference type="Pfam" id="PF02666">
    <property type="entry name" value="PS_Dcarbxylase"/>
    <property type="match status" value="2"/>
</dbReference>
<proteinExistence type="inferred from homology"/>
<comment type="caution">
    <text evidence="13">The sequence shown here is derived from an EMBL/GenBank/DDBJ whole genome shotgun (WGS) entry which is preliminary data.</text>
</comment>
<keyword evidence="6 12" id="KW-0443">Lipid metabolism</keyword>
<comment type="similarity">
    <text evidence="12">Belongs to the phosphatidylserine decarboxylase family. PSD-B subfamily. Eukaryotic type I sub-subfamily.</text>
</comment>
<keyword evidence="2 12" id="KW-0444">Lipid biosynthesis</keyword>
<organism evidence="13 14">
    <name type="scientific">Ogataea philodendri</name>
    <dbReference type="NCBI Taxonomy" id="1378263"/>
    <lineage>
        <taxon>Eukaryota</taxon>
        <taxon>Fungi</taxon>
        <taxon>Dikarya</taxon>
        <taxon>Ascomycota</taxon>
        <taxon>Saccharomycotina</taxon>
        <taxon>Pichiomycetes</taxon>
        <taxon>Pichiales</taxon>
        <taxon>Pichiaceae</taxon>
        <taxon>Ogataea</taxon>
    </lineage>
</organism>
<keyword evidence="9 12" id="KW-0456">Lyase</keyword>
<evidence type="ECO:0000256" key="4">
    <source>
        <dbReference type="ARBA" id="ARBA00022793"/>
    </source>
</evidence>
<feature type="topological domain" description="Mitochondrial intermembrane" evidence="12">
    <location>
        <begin position="133"/>
        <end position="525"/>
    </location>
</feature>
<comment type="subunit">
    <text evidence="12">Heterodimer of a large membrane-associated beta subunit and a small pyruvoyl-containing alpha subunit.</text>
</comment>
<evidence type="ECO:0000256" key="12">
    <source>
        <dbReference type="HAMAP-Rule" id="MF_03208"/>
    </source>
</evidence>
<evidence type="ECO:0000256" key="7">
    <source>
        <dbReference type="ARBA" id="ARBA00023136"/>
    </source>
</evidence>
<dbReference type="PANTHER" id="PTHR10067:SF6">
    <property type="entry name" value="PHOSPHATIDYLSERINE DECARBOXYLASE PROENZYME, MITOCHONDRIAL"/>
    <property type="match status" value="1"/>
</dbReference>
<evidence type="ECO:0000256" key="2">
    <source>
        <dbReference type="ARBA" id="ARBA00022516"/>
    </source>
</evidence>
<evidence type="ECO:0000313" key="13">
    <source>
        <dbReference type="EMBL" id="KAH3661552.1"/>
    </source>
</evidence>
<keyword evidence="8 12" id="KW-0594">Phospholipid biosynthesis</keyword>
<dbReference type="EMBL" id="JAEUBE010000439">
    <property type="protein sequence ID" value="KAH3661552.1"/>
    <property type="molecule type" value="Genomic_DNA"/>
</dbReference>
<keyword evidence="12" id="KW-0865">Zymogen</keyword>
<keyword evidence="12" id="KW-0496">Mitochondrion</keyword>
<evidence type="ECO:0000313" key="14">
    <source>
        <dbReference type="Proteomes" id="UP000769157"/>
    </source>
</evidence>
<protein>
    <recommendedName>
        <fullName evidence="12">Phosphatidylserine decarboxylase proenzyme 1, mitochondrial</fullName>
        <ecNumber evidence="12">4.1.1.65</ecNumber>
    </recommendedName>
    <component>
        <recommendedName>
            <fullName evidence="12">Phosphatidylserine decarboxylase 1 beta chain</fullName>
        </recommendedName>
    </component>
    <component>
        <recommendedName>
            <fullName evidence="12">Phosphatidylserine decarboxylase 1 alpha chain</fullName>
        </recommendedName>
    </component>
</protein>
<comment type="subcellular location">
    <molecule>Phosphatidylserine decarboxylase 1 alpha chain</molecule>
    <subcellularLocation>
        <location evidence="12">Mitochondrion inner membrane</location>
        <topology evidence="12">Peripheral membrane protein</topology>
        <orientation evidence="12">Intermembrane side</orientation>
    </subcellularLocation>
    <text evidence="12">Anchored to the mitochondrial inner membrane through its interaction with the integral membrane beta chain.</text>
</comment>
<dbReference type="Proteomes" id="UP000769157">
    <property type="component" value="Unassembled WGS sequence"/>
</dbReference>
<dbReference type="OrthoDB" id="4330at2759"/>
<feature type="active site" description="Charge relay system; for autoendoproteolytic cleavage activity" evidence="12">
    <location>
        <position position="355"/>
    </location>
</feature>
<comment type="pathway">
    <text evidence="12">Phospholipid metabolism; phosphatidylethanolamine biosynthesis; phosphatidylethanolamine from CDP-diacylglycerol: step 2/2.</text>
</comment>
<evidence type="ECO:0000256" key="1">
    <source>
        <dbReference type="ARBA" id="ARBA00005189"/>
    </source>
</evidence>
<keyword evidence="5 12" id="KW-1133">Transmembrane helix</keyword>
<reference evidence="13" key="2">
    <citation type="submission" date="2021-01" db="EMBL/GenBank/DDBJ databases">
        <authorList>
            <person name="Schikora-Tamarit M.A."/>
        </authorList>
    </citation>
    <scope>NUCLEOTIDE SEQUENCE</scope>
    <source>
        <strain evidence="13">CBS6075</strain>
    </source>
</reference>
<dbReference type="GO" id="GO:0005743">
    <property type="term" value="C:mitochondrial inner membrane"/>
    <property type="evidence" value="ECO:0007669"/>
    <property type="project" value="UniProtKB-SubCell"/>
</dbReference>
<keyword evidence="12" id="KW-0999">Mitochondrion inner membrane</keyword>
<evidence type="ECO:0000256" key="5">
    <source>
        <dbReference type="ARBA" id="ARBA00022989"/>
    </source>
</evidence>
<feature type="chain" id="PRO_5040553500" description="Phosphatidylserine decarboxylase 1 alpha chain" evidence="12">
    <location>
        <begin position="492"/>
        <end position="525"/>
    </location>
</feature>
<comment type="PTM">
    <text evidence="12">Is synthesized initially as an inactive proenzyme. Formation of the active enzyme involves a self-maturation process in which the active site pyruvoyl group is generated from an internal serine residue via an autocatalytic post-translational modification. Two non-identical subunits are generated from the proenzyme in this reaction, and the pyruvate is formed at the N-terminus of the alpha chain, which is derived from the carboxyl end of the proenzyme. The autoendoproteolytic cleavage occurs by a canonical serine protease mechanism, in which the side chain hydroxyl group of the serine supplies its oxygen atom to form the C-terminus of the beta chain, while the remainder of the serine residue undergoes an oxidative deamination to produce ammonia and the pyruvoyl prosthetic group on the alpha chain. During this reaction, the Ser that is part of the protease active site of the proenzyme becomes the pyruvoyl prosthetic group, which constitutes an essential element of the active site of the mature decarboxylase.</text>
</comment>
<keyword evidence="7 12" id="KW-0472">Membrane</keyword>
<keyword evidence="14" id="KW-1185">Reference proteome</keyword>
<feature type="chain" id="PRO_5040553501" description="Phosphatidylserine decarboxylase 1 beta chain" evidence="12">
    <location>
        <begin position="1"/>
        <end position="491"/>
    </location>
</feature>
<dbReference type="GO" id="GO:0006646">
    <property type="term" value="P:phosphatidylethanolamine biosynthetic process"/>
    <property type="evidence" value="ECO:0007669"/>
    <property type="project" value="UniProtKB-UniRule"/>
</dbReference>
<gene>
    <name evidence="12" type="primary">PSD1</name>
    <name evidence="13" type="ORF">OGAPHI_006400</name>
</gene>
<keyword evidence="4 12" id="KW-0210">Decarboxylase</keyword>
<dbReference type="HAMAP" id="MF_03208">
    <property type="entry name" value="PS_decarb_PSD_B_type1_euk"/>
    <property type="match status" value="1"/>
</dbReference>
<dbReference type="InterPro" id="IPR033661">
    <property type="entry name" value="PSD_type1_euk"/>
</dbReference>
<keyword evidence="11 12" id="KW-0670">Pyruvate</keyword>